<name>A0ABS8L511_9XANT</name>
<dbReference type="SUPFAM" id="SSF51445">
    <property type="entry name" value="(Trans)glycosidases"/>
    <property type="match status" value="1"/>
</dbReference>
<dbReference type="Pfam" id="PF16355">
    <property type="entry name" value="DUF4982"/>
    <property type="match status" value="1"/>
</dbReference>
<dbReference type="PANTHER" id="PTHR42732">
    <property type="entry name" value="BETA-GALACTOSIDASE"/>
    <property type="match status" value="1"/>
</dbReference>
<dbReference type="Gene3D" id="3.20.20.80">
    <property type="entry name" value="Glycosidases"/>
    <property type="match status" value="1"/>
</dbReference>
<dbReference type="SUPFAM" id="SSF49303">
    <property type="entry name" value="beta-Galactosidase/glucuronidase domain"/>
    <property type="match status" value="1"/>
</dbReference>
<feature type="domain" description="Glycoside hydrolase family 2" evidence="9">
    <location>
        <begin position="810"/>
        <end position="911"/>
    </location>
</feature>
<evidence type="ECO:0000256" key="1">
    <source>
        <dbReference type="ARBA" id="ARBA00007401"/>
    </source>
</evidence>
<comment type="similarity">
    <text evidence="1">Belongs to the glycosyl hydrolase 2 family.</text>
</comment>
<feature type="domain" description="Beta-mannosidase-like galactose-binding" evidence="10">
    <location>
        <begin position="173"/>
        <end position="246"/>
    </location>
</feature>
<feature type="compositionally biased region" description="Basic and acidic residues" evidence="4">
    <location>
        <begin position="74"/>
        <end position="83"/>
    </location>
</feature>
<reference evidence="11" key="1">
    <citation type="submission" date="2021-11" db="EMBL/GenBank/DDBJ databases">
        <title>Genome resources and taxonomic validation of 89 Xanthomonas strains.</title>
        <authorList>
            <person name="Tambong J.T."/>
        </authorList>
    </citation>
    <scope>NUCLEOTIDE SEQUENCE</scope>
    <source>
        <strain evidence="11">Bv 5-4A</strain>
    </source>
</reference>
<dbReference type="NCBIfam" id="NF041463">
    <property type="entry name" value="GalB"/>
    <property type="match status" value="1"/>
</dbReference>
<dbReference type="InterPro" id="IPR051913">
    <property type="entry name" value="GH2_Domain-Containing"/>
</dbReference>
<dbReference type="InterPro" id="IPR054593">
    <property type="entry name" value="Beta-mannosidase-like_N2"/>
</dbReference>
<dbReference type="Pfam" id="PF02836">
    <property type="entry name" value="Glyco_hydro_2_C"/>
    <property type="match status" value="1"/>
</dbReference>
<dbReference type="RefSeq" id="WP_074052585.1">
    <property type="nucleotide sequence ID" value="NZ_CP018470.1"/>
</dbReference>
<dbReference type="InterPro" id="IPR048229">
    <property type="entry name" value="GalB-like"/>
</dbReference>
<dbReference type="InterPro" id="IPR008979">
    <property type="entry name" value="Galactose-bd-like_sf"/>
</dbReference>
<dbReference type="SUPFAM" id="SSF49785">
    <property type="entry name" value="Galactose-binding domain-like"/>
    <property type="match status" value="1"/>
</dbReference>
<dbReference type="Pfam" id="PF22666">
    <property type="entry name" value="Glyco_hydro_2_N2"/>
    <property type="match status" value="1"/>
</dbReference>
<dbReference type="EMBL" id="JAJIUN010000008">
    <property type="protein sequence ID" value="MCC8620819.1"/>
    <property type="molecule type" value="Genomic_DNA"/>
</dbReference>
<feature type="domain" description="DUF4982" evidence="8">
    <location>
        <begin position="737"/>
        <end position="796"/>
    </location>
</feature>
<dbReference type="PRINTS" id="PR00132">
    <property type="entry name" value="GLHYDRLASE2"/>
</dbReference>
<keyword evidence="3" id="KW-0326">Glycosidase</keyword>
<dbReference type="InterPro" id="IPR017853">
    <property type="entry name" value="GH"/>
</dbReference>
<dbReference type="InterPro" id="IPR013783">
    <property type="entry name" value="Ig-like_fold"/>
</dbReference>
<evidence type="ECO:0000259" key="10">
    <source>
        <dbReference type="Pfam" id="PF22666"/>
    </source>
</evidence>
<evidence type="ECO:0000259" key="6">
    <source>
        <dbReference type="Pfam" id="PF00703"/>
    </source>
</evidence>
<evidence type="ECO:0000256" key="4">
    <source>
        <dbReference type="SAM" id="MobiDB-lite"/>
    </source>
</evidence>
<evidence type="ECO:0000259" key="7">
    <source>
        <dbReference type="Pfam" id="PF02836"/>
    </source>
</evidence>
<protein>
    <submittedName>
        <fullName evidence="11">DUF4982 domain-containing protein</fullName>
    </submittedName>
</protein>
<dbReference type="PROSITE" id="PS00608">
    <property type="entry name" value="GLYCOSYL_HYDROL_F2_2"/>
    <property type="match status" value="1"/>
</dbReference>
<evidence type="ECO:0000259" key="8">
    <source>
        <dbReference type="Pfam" id="PF16355"/>
    </source>
</evidence>
<dbReference type="Pfam" id="PF18565">
    <property type="entry name" value="Glyco_hydro2_C5"/>
    <property type="match status" value="1"/>
</dbReference>
<sequence length="916" mass="100100">MRQQHVRRALSAGLVALVCIVSAAAVADAAAATPGSVPRERVSLDAGWRFQRGDPPGNTAVLDYDVRPEVVRSEDGKVADARPDQAQQPQASSTAVLKPWILPTANALIADPAQRHRRPPGNPGSDVAYVQTGLDDSRWQPVDLPHDWAIAGPFLAEGPYGGMGRLASWGVGWYRKTLDIPASDRGRSLFLDLDGAMSYATVWLNGTLVGGWPYGYSSWRVDLTPYAIAGARNQLAIRLDNPPDSARWYPGGGLYRHVWLTKTAPLHIAQWGTQLTTPQVSKASAQVQLAVTLDNAAHTPAQAQVSTAIYVLDPARDTPGGEAVAQIPATQIAVPAGGSARVQGTVQIESPQLWGPPPTQQPHRYVAVTEVRQNGQLVDRYSTPFGIRGIVFDADRGLLVNGEHVPIRGVNNHHDLGALGAAFNVRAAERQLQLLQQMGANAIRMSHNPPAPELLELTDRMGLLVVDEVFDSWEMKKTPLDFHLVFAQWHEPDLRAMLRRDRNHPSVVVWSVGNEVGEQYTGEQGAAIARKLHAIVHDEDPSRPATAAMNYASPDMPLPAALDVISLNYQGEGIRDTPEFEGTERIRKQPQYPAFHAKFPHKAILSSETASALSSRGVYLFPVSPDTSAPVREGRGGDAVAHQVSAYELHAVDFGSSADKVFAALDRHPYVAGEFVWTGFDYLGEPTPYYSSRSSYSGILDLAGFPKDRYWLYQARWRPELPMAHLLPHWSWPGREGQVSPVHVFTSGDEAELFVNGISQGRKRKGALQYRLRWDDVRYQPGELRVQAYKDGRPWASDRVQTAGRAARMQLTPDRSRIDGDGRDLSFVTVRLLDRDGRPAPTAGDRLRFRIDGPGELVATDNGDPTNLESFGASQRNAFNGLCLAIVRAKAGARGTITLHVESDSLDAAQAQIVAQ</sequence>
<feature type="domain" description="Glycoside hydrolase family 2 catalytic" evidence="7">
    <location>
        <begin position="395"/>
        <end position="602"/>
    </location>
</feature>
<keyword evidence="2" id="KW-0378">Hydrolase</keyword>
<evidence type="ECO:0000313" key="11">
    <source>
        <dbReference type="EMBL" id="MCC8620819.1"/>
    </source>
</evidence>
<organism evidence="11 12">
    <name type="scientific">Xanthomonas vesicatoria</name>
    <dbReference type="NCBI Taxonomy" id="56460"/>
    <lineage>
        <taxon>Bacteria</taxon>
        <taxon>Pseudomonadati</taxon>
        <taxon>Pseudomonadota</taxon>
        <taxon>Gammaproteobacteria</taxon>
        <taxon>Lysobacterales</taxon>
        <taxon>Lysobacteraceae</taxon>
        <taxon>Xanthomonas</taxon>
    </lineage>
</organism>
<dbReference type="Proteomes" id="UP001430544">
    <property type="component" value="Unassembled WGS sequence"/>
</dbReference>
<dbReference type="InterPro" id="IPR023232">
    <property type="entry name" value="Glyco_hydro_2_AS"/>
</dbReference>
<dbReference type="Pfam" id="PF00703">
    <property type="entry name" value="Glyco_hydro_2"/>
    <property type="match status" value="1"/>
</dbReference>
<evidence type="ECO:0000313" key="12">
    <source>
        <dbReference type="Proteomes" id="UP001430544"/>
    </source>
</evidence>
<feature type="signal peptide" evidence="5">
    <location>
        <begin position="1"/>
        <end position="27"/>
    </location>
</feature>
<dbReference type="InterPro" id="IPR006103">
    <property type="entry name" value="Glyco_hydro_2_cat"/>
</dbReference>
<dbReference type="InterPro" id="IPR006102">
    <property type="entry name" value="Ig-like_GH2"/>
</dbReference>
<evidence type="ECO:0000256" key="2">
    <source>
        <dbReference type="ARBA" id="ARBA00022801"/>
    </source>
</evidence>
<dbReference type="PANTHER" id="PTHR42732:SF1">
    <property type="entry name" value="BETA-MANNOSIDASE"/>
    <property type="match status" value="1"/>
</dbReference>
<proteinExistence type="inferred from homology"/>
<comment type="caution">
    <text evidence="11">The sequence shown here is derived from an EMBL/GenBank/DDBJ whole genome shotgun (WGS) entry which is preliminary data.</text>
</comment>
<dbReference type="InterPro" id="IPR006101">
    <property type="entry name" value="Glyco_hydro_2"/>
</dbReference>
<dbReference type="InterPro" id="IPR040605">
    <property type="entry name" value="Glyco_hydro2_dom5"/>
</dbReference>
<accession>A0ABS8L511</accession>
<dbReference type="InterPro" id="IPR036156">
    <property type="entry name" value="Beta-gal/glucu_dom_sf"/>
</dbReference>
<feature type="domain" description="Glycoside hydrolase family 2 immunoglobulin-like beta-sandwich" evidence="6">
    <location>
        <begin position="276"/>
        <end position="388"/>
    </location>
</feature>
<evidence type="ECO:0000259" key="9">
    <source>
        <dbReference type="Pfam" id="PF18565"/>
    </source>
</evidence>
<gene>
    <name evidence="11" type="ORF">LN473_02180</name>
</gene>
<feature type="region of interest" description="Disordered" evidence="4">
    <location>
        <begin position="74"/>
        <end position="94"/>
    </location>
</feature>
<evidence type="ECO:0000256" key="3">
    <source>
        <dbReference type="ARBA" id="ARBA00023295"/>
    </source>
</evidence>
<dbReference type="InterPro" id="IPR032311">
    <property type="entry name" value="DUF4982"/>
</dbReference>
<dbReference type="Gene3D" id="2.60.40.10">
    <property type="entry name" value="Immunoglobulins"/>
    <property type="match status" value="3"/>
</dbReference>
<keyword evidence="5" id="KW-0732">Signal</keyword>
<feature type="chain" id="PRO_5046583632" evidence="5">
    <location>
        <begin position="28"/>
        <end position="916"/>
    </location>
</feature>
<dbReference type="Gene3D" id="2.60.120.260">
    <property type="entry name" value="Galactose-binding domain-like"/>
    <property type="match status" value="1"/>
</dbReference>
<keyword evidence="12" id="KW-1185">Reference proteome</keyword>
<evidence type="ECO:0000256" key="5">
    <source>
        <dbReference type="SAM" id="SignalP"/>
    </source>
</evidence>